<reference evidence="11" key="1">
    <citation type="journal article" date="2017" name="Genome Announc.">
        <title>Draft Genome Sequence of Terrimicrobium sacchariphilum NM-5T, a Facultative Anaerobic Soil Bacterium of the Class Spartobacteria.</title>
        <authorList>
            <person name="Qiu Y.L."/>
            <person name="Tourlousse D.M."/>
            <person name="Matsuura N."/>
            <person name="Ohashi A."/>
            <person name="Sekiguchi Y."/>
        </authorList>
    </citation>
    <scope>NUCLEOTIDE SEQUENCE [LARGE SCALE GENOMIC DNA]</scope>
    <source>
        <strain evidence="11">NM-5</strain>
    </source>
</reference>
<evidence type="ECO:0000313" key="11">
    <source>
        <dbReference type="Proteomes" id="UP000076023"/>
    </source>
</evidence>
<evidence type="ECO:0000256" key="9">
    <source>
        <dbReference type="SAM" id="Phobius"/>
    </source>
</evidence>
<feature type="transmembrane region" description="Helical" evidence="9">
    <location>
        <begin position="219"/>
        <end position="242"/>
    </location>
</feature>
<dbReference type="STRING" id="690879.TSACC_2252"/>
<dbReference type="InterPro" id="IPR018107">
    <property type="entry name" value="Na-dicarboxylate_symporter_CS"/>
</dbReference>
<dbReference type="InterPro" id="IPR001991">
    <property type="entry name" value="Na-dicarboxylate_symporter"/>
</dbReference>
<keyword evidence="7 9" id="KW-0472">Membrane</keyword>
<evidence type="ECO:0000256" key="8">
    <source>
        <dbReference type="SAM" id="MobiDB-lite"/>
    </source>
</evidence>
<keyword evidence="2" id="KW-0813">Transport</keyword>
<keyword evidence="6 9" id="KW-1133">Transmembrane helix</keyword>
<keyword evidence="3" id="KW-1003">Cell membrane</keyword>
<dbReference type="FunFam" id="1.10.3860.10:FF:000001">
    <property type="entry name" value="C4-dicarboxylate transport protein"/>
    <property type="match status" value="1"/>
</dbReference>
<dbReference type="Gene3D" id="1.10.3860.10">
    <property type="entry name" value="Sodium:dicarboxylate symporter"/>
    <property type="match status" value="1"/>
</dbReference>
<evidence type="ECO:0000256" key="3">
    <source>
        <dbReference type="ARBA" id="ARBA00022475"/>
    </source>
</evidence>
<evidence type="ECO:0000256" key="7">
    <source>
        <dbReference type="ARBA" id="ARBA00023136"/>
    </source>
</evidence>
<dbReference type="GO" id="GO:0005886">
    <property type="term" value="C:plasma membrane"/>
    <property type="evidence" value="ECO:0007669"/>
    <property type="project" value="UniProtKB-SubCell"/>
</dbReference>
<dbReference type="InterPro" id="IPR036458">
    <property type="entry name" value="Na:dicarbo_symporter_sf"/>
</dbReference>
<dbReference type="OrthoDB" id="9768885at2"/>
<evidence type="ECO:0000256" key="5">
    <source>
        <dbReference type="ARBA" id="ARBA00022847"/>
    </source>
</evidence>
<keyword evidence="11" id="KW-1185">Reference proteome</keyword>
<dbReference type="Proteomes" id="UP000076023">
    <property type="component" value="Unassembled WGS sequence"/>
</dbReference>
<dbReference type="AlphaFoldDB" id="A0A146G4W0"/>
<evidence type="ECO:0000256" key="2">
    <source>
        <dbReference type="ARBA" id="ARBA00022448"/>
    </source>
</evidence>
<dbReference type="PRINTS" id="PR00173">
    <property type="entry name" value="EDTRNSPORT"/>
</dbReference>
<dbReference type="PANTHER" id="PTHR42865">
    <property type="entry name" value="PROTON/GLUTAMATE-ASPARTATE SYMPORTER"/>
    <property type="match status" value="1"/>
</dbReference>
<feature type="transmembrane region" description="Helical" evidence="9">
    <location>
        <begin position="188"/>
        <end position="207"/>
    </location>
</feature>
<comment type="caution">
    <text evidence="10">The sequence shown here is derived from an EMBL/GenBank/DDBJ whole genome shotgun (WGS) entry which is preliminary data.</text>
</comment>
<name>A0A146G4W0_TERSA</name>
<dbReference type="SUPFAM" id="SSF118215">
    <property type="entry name" value="Proton glutamate symport protein"/>
    <property type="match status" value="1"/>
</dbReference>
<feature type="region of interest" description="Disordered" evidence="8">
    <location>
        <begin position="410"/>
        <end position="444"/>
    </location>
</feature>
<feature type="transmembrane region" description="Helical" evidence="9">
    <location>
        <begin position="42"/>
        <end position="66"/>
    </location>
</feature>
<evidence type="ECO:0000256" key="1">
    <source>
        <dbReference type="ARBA" id="ARBA00004651"/>
    </source>
</evidence>
<dbReference type="PROSITE" id="PS00714">
    <property type="entry name" value="NA_DICARBOXYL_SYMP_2"/>
    <property type="match status" value="1"/>
</dbReference>
<sequence>MRKPFFRVPLTHQILLGLLFGCLLGWALPAVGVHLEVVRDVFIRLIKCMVAPLVFGTIVVGIAGTGDIKKVGRLGVKAIAYFEIATTAALAIGLLSVNFLQPGHGIMISGNTGDLGAVANTKPLTITETILHMFPTSVIDSMARGDVLQIVTFSVIFALALAAAGPVGKPVLEFCTSLNNVMFRFADLVMKLAPAGVAASMAVTVSHQGIGVLLGLGKLVLALYLALAVFIICVLGTVIWIARVPLLPFIRAVREPFMLAFASASSEVALPRALENMTRFGVPSKIAGFVLPVGYTFNLDGSTLYLAVASVFIAQAAETTTGIHFGLGQQLTLMMVLMLTSKGVAAVPRASIVVLTAALHSFGLPLEGAAMILGVDAILDMARTSVNLLGNCLATVAVARWEGEFDASQARAEFGPPHLQRPVEPETPPEPETAPATPPISELT</sequence>
<dbReference type="FunCoup" id="A0A146G4W0">
    <property type="interactions" value="75"/>
</dbReference>
<evidence type="ECO:0000256" key="4">
    <source>
        <dbReference type="ARBA" id="ARBA00022692"/>
    </source>
</evidence>
<protein>
    <submittedName>
        <fullName evidence="10">Proton glutamate symport protein</fullName>
    </submittedName>
</protein>
<feature type="transmembrane region" description="Helical" evidence="9">
    <location>
        <begin position="147"/>
        <end position="167"/>
    </location>
</feature>
<dbReference type="PROSITE" id="PS51257">
    <property type="entry name" value="PROKAR_LIPOPROTEIN"/>
    <property type="match status" value="1"/>
</dbReference>
<comment type="subcellular location">
    <subcellularLocation>
        <location evidence="1">Cell membrane</location>
        <topology evidence="1">Multi-pass membrane protein</topology>
    </subcellularLocation>
</comment>
<dbReference type="RefSeq" id="WP_075077732.1">
    <property type="nucleotide sequence ID" value="NZ_BDCO01000002.1"/>
</dbReference>
<dbReference type="Pfam" id="PF00375">
    <property type="entry name" value="SDF"/>
    <property type="match status" value="1"/>
</dbReference>
<keyword evidence="4 9" id="KW-0812">Transmembrane</keyword>
<dbReference type="GO" id="GO:0006835">
    <property type="term" value="P:dicarboxylic acid transport"/>
    <property type="evidence" value="ECO:0007669"/>
    <property type="project" value="TreeGrafter"/>
</dbReference>
<proteinExistence type="predicted"/>
<organism evidence="10 11">
    <name type="scientific">Terrimicrobium sacchariphilum</name>
    <dbReference type="NCBI Taxonomy" id="690879"/>
    <lineage>
        <taxon>Bacteria</taxon>
        <taxon>Pseudomonadati</taxon>
        <taxon>Verrucomicrobiota</taxon>
        <taxon>Terrimicrobiia</taxon>
        <taxon>Terrimicrobiales</taxon>
        <taxon>Terrimicrobiaceae</taxon>
        <taxon>Terrimicrobium</taxon>
    </lineage>
</organism>
<keyword evidence="5" id="KW-0769">Symport</keyword>
<dbReference type="EMBL" id="BDCO01000002">
    <property type="protein sequence ID" value="GAT31858.1"/>
    <property type="molecule type" value="Genomic_DNA"/>
</dbReference>
<accession>A0A146G4W0</accession>
<evidence type="ECO:0000256" key="6">
    <source>
        <dbReference type="ARBA" id="ARBA00022989"/>
    </source>
</evidence>
<dbReference type="InParanoid" id="A0A146G4W0"/>
<dbReference type="GO" id="GO:0015293">
    <property type="term" value="F:symporter activity"/>
    <property type="evidence" value="ECO:0007669"/>
    <property type="project" value="UniProtKB-KW"/>
</dbReference>
<gene>
    <name evidence="10" type="ORF">TSACC_2252</name>
</gene>
<feature type="compositionally biased region" description="Pro residues" evidence="8">
    <location>
        <begin position="425"/>
        <end position="438"/>
    </location>
</feature>
<feature type="transmembrane region" description="Helical" evidence="9">
    <location>
        <begin position="78"/>
        <end position="100"/>
    </location>
</feature>
<dbReference type="PANTHER" id="PTHR42865:SF7">
    <property type="entry name" value="PROTON_GLUTAMATE-ASPARTATE SYMPORTER"/>
    <property type="match status" value="1"/>
</dbReference>
<evidence type="ECO:0000313" key="10">
    <source>
        <dbReference type="EMBL" id="GAT31858.1"/>
    </source>
</evidence>